<protein>
    <recommendedName>
        <fullName evidence="1">AtuA-like ferredoxin-fold domain-containing protein</fullName>
    </recommendedName>
</protein>
<dbReference type="EMBL" id="JBHRTR010000010">
    <property type="protein sequence ID" value="MFC3226330.1"/>
    <property type="molecule type" value="Genomic_DNA"/>
</dbReference>
<name>A0ABV7KVJ5_9PROT</name>
<organism evidence="2 3">
    <name type="scientific">Marinibaculum pumilum</name>
    <dbReference type="NCBI Taxonomy" id="1766165"/>
    <lineage>
        <taxon>Bacteria</taxon>
        <taxon>Pseudomonadati</taxon>
        <taxon>Pseudomonadota</taxon>
        <taxon>Alphaproteobacteria</taxon>
        <taxon>Rhodospirillales</taxon>
        <taxon>Rhodospirillaceae</taxon>
        <taxon>Marinibaculum</taxon>
    </lineage>
</organism>
<dbReference type="Pfam" id="PF23544">
    <property type="entry name" value="AtuA_ferredoxin"/>
    <property type="match status" value="1"/>
</dbReference>
<sequence length="115" mass="13152">MRKNVKLYQIAHSRTGDKFDASLISVLPYDRAHLDLLRDVLTPEYVQTHFQDIVRGHVEREETHYGFIFVLHAALDGGVVAGLRHDKHGKSLSGYMLEIDIPVSLEFEVPRDIAR</sequence>
<reference evidence="3" key="1">
    <citation type="journal article" date="2019" name="Int. J. Syst. Evol. Microbiol.">
        <title>The Global Catalogue of Microorganisms (GCM) 10K type strain sequencing project: providing services to taxonomists for standard genome sequencing and annotation.</title>
        <authorList>
            <consortium name="The Broad Institute Genomics Platform"/>
            <consortium name="The Broad Institute Genome Sequencing Center for Infectious Disease"/>
            <person name="Wu L."/>
            <person name="Ma J."/>
        </authorList>
    </citation>
    <scope>NUCLEOTIDE SEQUENCE [LARGE SCALE GENOMIC DNA]</scope>
    <source>
        <strain evidence="3">KCTC 42964</strain>
    </source>
</reference>
<evidence type="ECO:0000313" key="2">
    <source>
        <dbReference type="EMBL" id="MFC3226330.1"/>
    </source>
</evidence>
<keyword evidence="3" id="KW-1185">Reference proteome</keyword>
<gene>
    <name evidence="2" type="ORF">ACFOGJ_03770</name>
</gene>
<proteinExistence type="predicted"/>
<evidence type="ECO:0000313" key="3">
    <source>
        <dbReference type="Proteomes" id="UP001595528"/>
    </source>
</evidence>
<accession>A0ABV7KVJ5</accession>
<evidence type="ECO:0000259" key="1">
    <source>
        <dbReference type="Pfam" id="PF23544"/>
    </source>
</evidence>
<dbReference type="Proteomes" id="UP001595528">
    <property type="component" value="Unassembled WGS sequence"/>
</dbReference>
<dbReference type="PANTHER" id="PTHR47472:SF1">
    <property type="entry name" value="DUF1446-DOMAIN-CONTAINING PROTEIN"/>
    <property type="match status" value="1"/>
</dbReference>
<dbReference type="RefSeq" id="WP_379898247.1">
    <property type="nucleotide sequence ID" value="NZ_JBHRTR010000010.1"/>
</dbReference>
<dbReference type="PANTHER" id="PTHR47472">
    <property type="entry name" value="PROPIONYL-COA CARBOXYLASE"/>
    <property type="match status" value="1"/>
</dbReference>
<feature type="domain" description="AtuA-like ferredoxin-fold" evidence="1">
    <location>
        <begin position="5"/>
        <end position="101"/>
    </location>
</feature>
<comment type="caution">
    <text evidence="2">The sequence shown here is derived from an EMBL/GenBank/DDBJ whole genome shotgun (WGS) entry which is preliminary data.</text>
</comment>
<dbReference type="InterPro" id="IPR056362">
    <property type="entry name" value="AtuA-like_ferredoxin_dom"/>
</dbReference>